<proteinExistence type="predicted"/>
<accession>A0AA41Y429</accession>
<dbReference type="EMBL" id="JAPAAF010000002">
    <property type="protein sequence ID" value="MCW0481509.1"/>
    <property type="molecule type" value="Genomic_DNA"/>
</dbReference>
<evidence type="ECO:0000313" key="1">
    <source>
        <dbReference type="EMBL" id="MCW0481509.1"/>
    </source>
</evidence>
<protein>
    <submittedName>
        <fullName evidence="1">Uncharacterized protein</fullName>
    </submittedName>
</protein>
<sequence length="121" mass="13847">MKTIMTTVLLVLVISLGYAGNTSVQQARQNLNVDLKNVFSEDISRYNNYLYQHGIEKLDEDVLVIFRVNEDQSLGVLRVTCDNPQAIEYVKHVLQSKNIKADDCLVGKAFTVNFDLRYRAY</sequence>
<evidence type="ECO:0000313" key="2">
    <source>
        <dbReference type="Proteomes" id="UP001163821"/>
    </source>
</evidence>
<organism evidence="1 2">
    <name type="scientific">Gaoshiqia sediminis</name>
    <dbReference type="NCBI Taxonomy" id="2986998"/>
    <lineage>
        <taxon>Bacteria</taxon>
        <taxon>Pseudomonadati</taxon>
        <taxon>Bacteroidota</taxon>
        <taxon>Bacteroidia</taxon>
        <taxon>Marinilabiliales</taxon>
        <taxon>Prolixibacteraceae</taxon>
        <taxon>Gaoshiqia</taxon>
    </lineage>
</organism>
<gene>
    <name evidence="1" type="ORF">N2K84_02135</name>
</gene>
<dbReference type="AlphaFoldDB" id="A0AA41Y429"/>
<name>A0AA41Y429_9BACT</name>
<keyword evidence="2" id="KW-1185">Reference proteome</keyword>
<dbReference type="RefSeq" id="WP_282590119.1">
    <property type="nucleotide sequence ID" value="NZ_JAPAAF010000002.1"/>
</dbReference>
<comment type="caution">
    <text evidence="1">The sequence shown here is derived from an EMBL/GenBank/DDBJ whole genome shotgun (WGS) entry which is preliminary data.</text>
</comment>
<dbReference type="Proteomes" id="UP001163821">
    <property type="component" value="Unassembled WGS sequence"/>
</dbReference>
<reference evidence="1" key="1">
    <citation type="submission" date="2022-10" db="EMBL/GenBank/DDBJ databases">
        <title>Gaoshiqiia sediminis gen. nov., sp. nov., isolated from coastal sediment.</title>
        <authorList>
            <person name="Yu W.X."/>
            <person name="Mu D.S."/>
            <person name="Du J.Z."/>
            <person name="Liang Y.Q."/>
        </authorList>
    </citation>
    <scope>NUCLEOTIDE SEQUENCE</scope>
    <source>
        <strain evidence="1">A06</strain>
    </source>
</reference>